<dbReference type="GO" id="GO:0000226">
    <property type="term" value="P:microtubule cytoskeleton organization"/>
    <property type="evidence" value="ECO:0000318"/>
    <property type="project" value="GO_Central"/>
</dbReference>
<dbReference type="GO" id="GO:0007018">
    <property type="term" value="P:microtubule-based movement"/>
    <property type="evidence" value="ECO:0000318"/>
    <property type="project" value="GO_Central"/>
</dbReference>
<evidence type="ECO:0000256" key="5">
    <source>
        <dbReference type="ARBA" id="ARBA00022741"/>
    </source>
</evidence>
<evidence type="ECO:0000313" key="11">
    <source>
        <dbReference type="EMBL" id="EGF84077.1"/>
    </source>
</evidence>
<dbReference type="EMBL" id="GL882879">
    <property type="protein sequence ID" value="EGF84077.1"/>
    <property type="molecule type" value="Genomic_DNA"/>
</dbReference>
<evidence type="ECO:0000256" key="9">
    <source>
        <dbReference type="ARBA" id="ARBA00023212"/>
    </source>
</evidence>
<keyword evidence="4" id="KW-0493">Microtubule</keyword>
<dbReference type="Proteomes" id="UP000007241">
    <property type="component" value="Unassembled WGS sequence"/>
</dbReference>
<evidence type="ECO:0000256" key="2">
    <source>
        <dbReference type="ARBA" id="ARBA00022448"/>
    </source>
</evidence>
<dbReference type="STRING" id="684364.F4NV80"/>
<dbReference type="OMA" id="WTRPWSF"/>
<feature type="compositionally biased region" description="Basic and acidic residues" evidence="10">
    <location>
        <begin position="623"/>
        <end position="632"/>
    </location>
</feature>
<proteinExistence type="predicted"/>
<evidence type="ECO:0000256" key="6">
    <source>
        <dbReference type="ARBA" id="ARBA00022840"/>
    </source>
</evidence>
<dbReference type="InterPro" id="IPR008467">
    <property type="entry name" value="Dynein1_light_intermed_chain"/>
</dbReference>
<dbReference type="InParanoid" id="F4NV80"/>
<dbReference type="RefSeq" id="XP_006675379.1">
    <property type="nucleotide sequence ID" value="XM_006675316.1"/>
</dbReference>
<protein>
    <recommendedName>
        <fullName evidence="13">Dynein light intermediate chain</fullName>
    </recommendedName>
</protein>
<name>F4NV80_BATDJ</name>
<evidence type="ECO:0000256" key="7">
    <source>
        <dbReference type="ARBA" id="ARBA00023017"/>
    </source>
</evidence>
<dbReference type="InterPro" id="IPR022780">
    <property type="entry name" value="Dynein_light_int_chain"/>
</dbReference>
<reference evidence="11 12" key="1">
    <citation type="submission" date="2009-12" db="EMBL/GenBank/DDBJ databases">
        <title>The draft genome of Batrachochytrium dendrobatidis.</title>
        <authorList>
            <consortium name="US DOE Joint Genome Institute (JGI-PGF)"/>
            <person name="Kuo A."/>
            <person name="Salamov A."/>
            <person name="Schmutz J."/>
            <person name="Lucas S."/>
            <person name="Pitluck S."/>
            <person name="Rosenblum E."/>
            <person name="Stajich J."/>
            <person name="Eisen M."/>
            <person name="Grigoriev I.V."/>
        </authorList>
    </citation>
    <scope>NUCLEOTIDE SEQUENCE [LARGE SCALE GENOMIC DNA]</scope>
    <source>
        <strain evidence="12">JAM81 / FGSC 10211</strain>
    </source>
</reference>
<sequence length="632" mass="68081">MAAVSELQTSGALHETNESTPGITNGASNYFLSTAQLPAVQTDNEGGEIWSSILGRAATTGTTKSVLCKTLLVCGDHSNTKFNLVDALSESVLDKDPVSSSDFPDLGLSYSYMDINDDENDAVARIGIYQLTDDPVYHSLLDFALTNENIWDSLAIITLDWSKPWLFIKSLNSWLGVLESRIKYLSQSNRTAIQELKNQLEMHVRGYTESAATINRILGSTTDLFESAQSEPHNQNSFGLPDSLSLPLGSGVLNKSIGLPIVVVCCQAEILTDHERDYKEDKLGYIQQTLRTICLSYGAALFYVSQQRPDTIINLRSYILHRLLSKNSQTVNSDTVQSSRKLAGYEFTGCAQTVERDAVSIPAGWDSWGKIRVLRDGFPCEVYSGINDSDLAQSTQDPTSGPLCSVIPMYQTVVADRSLNILDMPALIEPENDQDFLQKHLPLLMKLDEQSRVNSSAGTSLASSPASNPMTTSQLLNDKTASHSTADAPASTNTQITTSREVLEDLSAKVAKQQASKVLQGFVVLNFNGIKSNAFKIGYFIHCNALRILERANSGSLSKYSNSAGGAAAVVGGSGSTGSGGAGITAGSQEVLANFFQSLLAKKGASGNVPGGKSLSPLNSRRVKSDENNDQI</sequence>
<evidence type="ECO:0000256" key="3">
    <source>
        <dbReference type="ARBA" id="ARBA00022490"/>
    </source>
</evidence>
<keyword evidence="2" id="KW-0813">Transport</keyword>
<keyword evidence="12" id="KW-1185">Reference proteome</keyword>
<evidence type="ECO:0000256" key="8">
    <source>
        <dbReference type="ARBA" id="ARBA00023175"/>
    </source>
</evidence>
<gene>
    <name evidence="11" type="ORF">BATDEDRAFT_21777</name>
</gene>
<keyword evidence="6" id="KW-0067">ATP-binding</keyword>
<dbReference type="GO" id="GO:0005874">
    <property type="term" value="C:microtubule"/>
    <property type="evidence" value="ECO:0007669"/>
    <property type="project" value="UniProtKB-KW"/>
</dbReference>
<accession>F4NV80</accession>
<feature type="region of interest" description="Disordered" evidence="10">
    <location>
        <begin position="1"/>
        <end position="25"/>
    </location>
</feature>
<keyword evidence="8" id="KW-0505">Motor protein</keyword>
<evidence type="ECO:0000313" key="12">
    <source>
        <dbReference type="Proteomes" id="UP000007241"/>
    </source>
</evidence>
<dbReference type="GeneID" id="18237749"/>
<keyword evidence="7" id="KW-0243">Dynein</keyword>
<feature type="compositionally biased region" description="Polar residues" evidence="10">
    <location>
        <begin position="1"/>
        <end position="11"/>
    </location>
</feature>
<keyword evidence="9" id="KW-0206">Cytoskeleton</keyword>
<dbReference type="HOGENOM" id="CLU_024211_1_0_1"/>
<dbReference type="GO" id="GO:0045504">
    <property type="term" value="F:dynein heavy chain binding"/>
    <property type="evidence" value="ECO:0000318"/>
    <property type="project" value="GO_Central"/>
</dbReference>
<evidence type="ECO:0000256" key="10">
    <source>
        <dbReference type="SAM" id="MobiDB-lite"/>
    </source>
</evidence>
<feature type="region of interest" description="Disordered" evidence="10">
    <location>
        <begin position="455"/>
        <end position="495"/>
    </location>
</feature>
<dbReference type="OrthoDB" id="27603at2759"/>
<comment type="subcellular location">
    <subcellularLocation>
        <location evidence="1">Cytoplasm</location>
        <location evidence="1">Cytoskeleton</location>
    </subcellularLocation>
</comment>
<keyword evidence="3" id="KW-0963">Cytoplasm</keyword>
<dbReference type="Pfam" id="PF05783">
    <property type="entry name" value="DLIC"/>
    <property type="match status" value="2"/>
</dbReference>
<dbReference type="PANTHER" id="PTHR12688">
    <property type="entry name" value="DYNEIN LIGHT INTERMEDIATE CHAIN"/>
    <property type="match status" value="1"/>
</dbReference>
<dbReference type="PANTHER" id="PTHR12688:SF0">
    <property type="entry name" value="DYNEIN LIGHT INTERMEDIATE CHAIN"/>
    <property type="match status" value="1"/>
</dbReference>
<organism evidence="11 12">
    <name type="scientific">Batrachochytrium dendrobatidis (strain JAM81 / FGSC 10211)</name>
    <name type="common">Frog chytrid fungus</name>
    <dbReference type="NCBI Taxonomy" id="684364"/>
    <lineage>
        <taxon>Eukaryota</taxon>
        <taxon>Fungi</taxon>
        <taxon>Fungi incertae sedis</taxon>
        <taxon>Chytridiomycota</taxon>
        <taxon>Chytridiomycota incertae sedis</taxon>
        <taxon>Chytridiomycetes</taxon>
        <taxon>Rhizophydiales</taxon>
        <taxon>Rhizophydiales incertae sedis</taxon>
        <taxon>Batrachochytrium</taxon>
    </lineage>
</organism>
<evidence type="ECO:0000256" key="4">
    <source>
        <dbReference type="ARBA" id="ARBA00022701"/>
    </source>
</evidence>
<dbReference type="GO" id="GO:0005524">
    <property type="term" value="F:ATP binding"/>
    <property type="evidence" value="ECO:0007669"/>
    <property type="project" value="UniProtKB-KW"/>
</dbReference>
<dbReference type="GO" id="GO:0005868">
    <property type="term" value="C:cytoplasmic dynein complex"/>
    <property type="evidence" value="ECO:0000318"/>
    <property type="project" value="GO_Central"/>
</dbReference>
<keyword evidence="5" id="KW-0547">Nucleotide-binding</keyword>
<evidence type="ECO:0008006" key="13">
    <source>
        <dbReference type="Google" id="ProtNLM"/>
    </source>
</evidence>
<evidence type="ECO:0000256" key="1">
    <source>
        <dbReference type="ARBA" id="ARBA00004245"/>
    </source>
</evidence>
<dbReference type="AlphaFoldDB" id="F4NV80"/>
<feature type="region of interest" description="Disordered" evidence="10">
    <location>
        <begin position="608"/>
        <end position="632"/>
    </location>
</feature>